<name>A0A9X1S8A4_9MICC</name>
<organism evidence="1 4">
    <name type="scientific">Arthrobacter zhangbolii</name>
    <dbReference type="NCBI Taxonomy" id="2886936"/>
    <lineage>
        <taxon>Bacteria</taxon>
        <taxon>Bacillati</taxon>
        <taxon>Actinomycetota</taxon>
        <taxon>Actinomycetes</taxon>
        <taxon>Micrococcales</taxon>
        <taxon>Micrococcaceae</taxon>
        <taxon>Arthrobacter</taxon>
    </lineage>
</organism>
<proteinExistence type="predicted"/>
<dbReference type="Proteomes" id="UP001155145">
    <property type="component" value="Unassembled WGS sequence"/>
</dbReference>
<evidence type="ECO:0000313" key="4">
    <source>
        <dbReference type="Proteomes" id="UP001155145"/>
    </source>
</evidence>
<protein>
    <recommendedName>
        <fullName evidence="5">RHS repeat-associated core domain-containing protein</fullName>
    </recommendedName>
</protein>
<dbReference type="NCBIfam" id="TIGR03696">
    <property type="entry name" value="Rhs_assc_core"/>
    <property type="match status" value="1"/>
</dbReference>
<dbReference type="Proteomes" id="UP000829758">
    <property type="component" value="Chromosome"/>
</dbReference>
<dbReference type="InterPro" id="IPR022385">
    <property type="entry name" value="Rhs_assc_core"/>
</dbReference>
<dbReference type="AlphaFoldDB" id="A0A9X1S8A4"/>
<evidence type="ECO:0000313" key="3">
    <source>
        <dbReference type="Proteomes" id="UP000829758"/>
    </source>
</evidence>
<reference evidence="1" key="1">
    <citation type="submission" date="2021-10" db="EMBL/GenBank/DDBJ databases">
        <title>Novel species in genus Arthrobacter.</title>
        <authorList>
            <person name="Liu Y."/>
        </authorList>
    </citation>
    <scope>NUCLEOTIDE SEQUENCE</scope>
    <source>
        <strain evidence="1">Zg-Y462</strain>
        <strain evidence="3">zg-Y462</strain>
    </source>
</reference>
<evidence type="ECO:0000313" key="2">
    <source>
        <dbReference type="EMBL" id="UON93463.1"/>
    </source>
</evidence>
<evidence type="ECO:0008006" key="5">
    <source>
        <dbReference type="Google" id="ProtNLM"/>
    </source>
</evidence>
<keyword evidence="3" id="KW-1185">Reference proteome</keyword>
<sequence length="92" mass="9235">MPAGIGLTGDGGLDIAGLEWLGARAYDPAARGFLSTDPLSPVLGAGWDGNPYSYGGNNPLNASDPTGLRPLTDEDLKAYDASSRGALAAAGD</sequence>
<dbReference type="RefSeq" id="WP_227927922.1">
    <property type="nucleotide sequence ID" value="NZ_CP094984.1"/>
</dbReference>
<dbReference type="EMBL" id="CP094984">
    <property type="protein sequence ID" value="UON93463.1"/>
    <property type="molecule type" value="Genomic_DNA"/>
</dbReference>
<evidence type="ECO:0000313" key="1">
    <source>
        <dbReference type="EMBL" id="MCC3271708.1"/>
    </source>
</evidence>
<accession>A0A9X1S8A4</accession>
<dbReference type="Gene3D" id="2.180.10.10">
    <property type="entry name" value="RHS repeat-associated core"/>
    <property type="match status" value="1"/>
</dbReference>
<dbReference type="EMBL" id="JAJFZT010000001">
    <property type="protein sequence ID" value="MCC3271708.1"/>
    <property type="molecule type" value="Genomic_DNA"/>
</dbReference>
<gene>
    <name evidence="1" type="ORF">LJ755_03040</name>
    <name evidence="2" type="ORF">MUK71_07655</name>
</gene>